<dbReference type="AlphaFoldDB" id="A0A7J7NY08"/>
<dbReference type="OrthoDB" id="199574at2759"/>
<gene>
    <name evidence="1" type="ORF">GIB67_029483</name>
</gene>
<keyword evidence="2" id="KW-1185">Reference proteome</keyword>
<proteinExistence type="predicted"/>
<evidence type="ECO:0000313" key="2">
    <source>
        <dbReference type="Proteomes" id="UP000541444"/>
    </source>
</evidence>
<accession>A0A7J7NY08</accession>
<feature type="non-terminal residue" evidence="1">
    <location>
        <position position="75"/>
    </location>
</feature>
<dbReference type="EMBL" id="JACGCM010000445">
    <property type="protein sequence ID" value="KAF6172065.1"/>
    <property type="molecule type" value="Genomic_DNA"/>
</dbReference>
<sequence length="75" mass="8702">ELPSFSSSFSNHKFVFNSLLFQSLSQLKSLYAEGIKGWRMVFYACSLRCVIMHSNNNRDLLSLMAREDDVHHHLP</sequence>
<reference evidence="1 2" key="1">
    <citation type="journal article" date="2020" name="IScience">
        <title>Genome Sequencing of the Endangered Kingdonia uniflora (Circaeasteraceae, Ranunculales) Reveals Potential Mechanisms of Evolutionary Specialization.</title>
        <authorList>
            <person name="Sun Y."/>
            <person name="Deng T."/>
            <person name="Zhang A."/>
            <person name="Moore M.J."/>
            <person name="Landis J.B."/>
            <person name="Lin N."/>
            <person name="Zhang H."/>
            <person name="Zhang X."/>
            <person name="Huang J."/>
            <person name="Zhang X."/>
            <person name="Sun H."/>
            <person name="Wang H."/>
        </authorList>
    </citation>
    <scope>NUCLEOTIDE SEQUENCE [LARGE SCALE GENOMIC DNA]</scope>
    <source>
        <strain evidence="1">TB1705</strain>
        <tissue evidence="1">Leaf</tissue>
    </source>
</reference>
<protein>
    <submittedName>
        <fullName evidence="1">Uncharacterized protein</fullName>
    </submittedName>
</protein>
<evidence type="ECO:0000313" key="1">
    <source>
        <dbReference type="EMBL" id="KAF6172065.1"/>
    </source>
</evidence>
<dbReference type="Proteomes" id="UP000541444">
    <property type="component" value="Unassembled WGS sequence"/>
</dbReference>
<organism evidence="1 2">
    <name type="scientific">Kingdonia uniflora</name>
    <dbReference type="NCBI Taxonomy" id="39325"/>
    <lineage>
        <taxon>Eukaryota</taxon>
        <taxon>Viridiplantae</taxon>
        <taxon>Streptophyta</taxon>
        <taxon>Embryophyta</taxon>
        <taxon>Tracheophyta</taxon>
        <taxon>Spermatophyta</taxon>
        <taxon>Magnoliopsida</taxon>
        <taxon>Ranunculales</taxon>
        <taxon>Circaeasteraceae</taxon>
        <taxon>Kingdonia</taxon>
    </lineage>
</organism>
<comment type="caution">
    <text evidence="1">The sequence shown here is derived from an EMBL/GenBank/DDBJ whole genome shotgun (WGS) entry which is preliminary data.</text>
</comment>
<feature type="non-terminal residue" evidence="1">
    <location>
        <position position="1"/>
    </location>
</feature>
<name>A0A7J7NY08_9MAGN</name>